<keyword evidence="3" id="KW-0949">S-adenosyl-L-methionine</keyword>
<dbReference type="EMBL" id="QGGH01000011">
    <property type="protein sequence ID" value="PWJ88408.1"/>
    <property type="molecule type" value="Genomic_DNA"/>
</dbReference>
<dbReference type="PANTHER" id="PTHR12829:SF7">
    <property type="entry name" value="N6-ADENOSINE-METHYLTRANSFERASE CATALYTIC SUBUNIT"/>
    <property type="match status" value="1"/>
</dbReference>
<dbReference type="PROSITE" id="PS51143">
    <property type="entry name" value="MT_A70"/>
    <property type="match status" value="1"/>
</dbReference>
<keyword evidence="2" id="KW-0808">Transferase</keyword>
<feature type="compositionally biased region" description="Acidic residues" evidence="6">
    <location>
        <begin position="381"/>
        <end position="390"/>
    </location>
</feature>
<evidence type="ECO:0000256" key="4">
    <source>
        <dbReference type="PROSITE-ProRule" id="PRU00489"/>
    </source>
</evidence>
<evidence type="ECO:0000313" key="7">
    <source>
        <dbReference type="EMBL" id="PWJ88408.1"/>
    </source>
</evidence>
<keyword evidence="1 7" id="KW-0489">Methyltransferase</keyword>
<feature type="coiled-coil region" evidence="5">
    <location>
        <begin position="45"/>
        <end position="72"/>
    </location>
</feature>
<dbReference type="GO" id="GO:0008173">
    <property type="term" value="F:RNA methyltransferase activity"/>
    <property type="evidence" value="ECO:0007669"/>
    <property type="project" value="UniProtKB-ARBA"/>
</dbReference>
<name>A0A8E2WAM4_RHILI</name>
<comment type="similarity">
    <text evidence="4">Belongs to the MT-A70-like family.</text>
</comment>
<keyword evidence="5" id="KW-0175">Coiled coil</keyword>
<dbReference type="InterPro" id="IPR007757">
    <property type="entry name" value="MT-A70-like"/>
</dbReference>
<dbReference type="Pfam" id="PF05063">
    <property type="entry name" value="MT-A70"/>
    <property type="match status" value="1"/>
</dbReference>
<reference evidence="7 8" key="1">
    <citation type="submission" date="2018-05" db="EMBL/GenBank/DDBJ databases">
        <title>Genomic Encyclopedia of Type Strains, Phase IV (KMG-IV): sequencing the most valuable type-strain genomes for metagenomic binning, comparative biology and taxonomic classification.</title>
        <authorList>
            <person name="Goeker M."/>
        </authorList>
    </citation>
    <scope>NUCLEOTIDE SEQUENCE [LARGE SCALE GENOMIC DNA]</scope>
    <source>
        <strain evidence="7 8">DSM 2626</strain>
    </source>
</reference>
<dbReference type="RefSeq" id="WP_109670466.1">
    <property type="nucleotide sequence ID" value="NZ_QGGH01000011.1"/>
</dbReference>
<evidence type="ECO:0000256" key="6">
    <source>
        <dbReference type="SAM" id="MobiDB-lite"/>
    </source>
</evidence>
<protein>
    <submittedName>
        <fullName evidence="7">N6-adenosine-specific RNA methylase IME4</fullName>
    </submittedName>
</protein>
<dbReference type="GeneID" id="61054905"/>
<feature type="compositionally biased region" description="Polar residues" evidence="6">
    <location>
        <begin position="93"/>
        <end position="106"/>
    </location>
</feature>
<organism evidence="7 8">
    <name type="scientific">Rhizobium loti</name>
    <name type="common">Mesorhizobium loti</name>
    <dbReference type="NCBI Taxonomy" id="381"/>
    <lineage>
        <taxon>Bacteria</taxon>
        <taxon>Pseudomonadati</taxon>
        <taxon>Pseudomonadota</taxon>
        <taxon>Alphaproteobacteria</taxon>
        <taxon>Hyphomicrobiales</taxon>
        <taxon>Phyllobacteriaceae</taxon>
        <taxon>Mesorhizobium</taxon>
    </lineage>
</organism>
<proteinExistence type="inferred from homology"/>
<evidence type="ECO:0000256" key="3">
    <source>
        <dbReference type="ARBA" id="ARBA00022691"/>
    </source>
</evidence>
<evidence type="ECO:0000313" key="8">
    <source>
        <dbReference type="Proteomes" id="UP000245631"/>
    </source>
</evidence>
<dbReference type="GO" id="GO:0032259">
    <property type="term" value="P:methylation"/>
    <property type="evidence" value="ECO:0007669"/>
    <property type="project" value="UniProtKB-KW"/>
</dbReference>
<evidence type="ECO:0000256" key="5">
    <source>
        <dbReference type="SAM" id="Coils"/>
    </source>
</evidence>
<dbReference type="GO" id="GO:0008757">
    <property type="term" value="F:S-adenosylmethionine-dependent methyltransferase activity"/>
    <property type="evidence" value="ECO:0007669"/>
    <property type="project" value="UniProtKB-ARBA"/>
</dbReference>
<sequence length="390" mass="43555">MIRTQTIGDASPVSSLVRYDAACMALASAKSIDEVKDFHDKAEAMRAYARQAKNHQMEVDAAEIRIRAERRLGELIVAQKTTIGLNPGGRPKTSASRGQVPEQPTLSDVGVDRKMSARAQKMAAVPEGEFEAMVGDWRNRIEIENERVTVNLLKAGEKRMSRDQREAELAASQRALPTQKFGLILADPEWRFEPYSRETGMDRAADNHYPTSSLDAIMARDVASIAADDCILFLWATAPMLIEAICVLDAWGFAVLERDAEVGNLRPVKTDARYVTSFAWLKERIITGYWNRGKHEILLVATRGNPVAPDMYDPKLPSWFEGEAIMAPSGEHSAKPELFLDWIDKLWPNTPKIELNRRGPARPNWSAWGLEAELPPHDPETGEIIEGDQP</sequence>
<feature type="region of interest" description="Disordered" evidence="6">
    <location>
        <begin position="83"/>
        <end position="106"/>
    </location>
</feature>
<comment type="caution">
    <text evidence="7">The sequence shown here is derived from an EMBL/GenBank/DDBJ whole genome shotgun (WGS) entry which is preliminary data.</text>
</comment>
<feature type="region of interest" description="Disordered" evidence="6">
    <location>
        <begin position="370"/>
        <end position="390"/>
    </location>
</feature>
<dbReference type="Proteomes" id="UP000245631">
    <property type="component" value="Unassembled WGS sequence"/>
</dbReference>
<dbReference type="AlphaFoldDB" id="A0A8E2WAM4"/>
<accession>A0A8E2WAM4</accession>
<evidence type="ECO:0000256" key="1">
    <source>
        <dbReference type="ARBA" id="ARBA00022603"/>
    </source>
</evidence>
<evidence type="ECO:0000256" key="2">
    <source>
        <dbReference type="ARBA" id="ARBA00022679"/>
    </source>
</evidence>
<dbReference type="PANTHER" id="PTHR12829">
    <property type="entry name" value="N6-ADENOSINE-METHYLTRANSFERASE"/>
    <property type="match status" value="1"/>
</dbReference>
<gene>
    <name evidence="7" type="ORF">C8D77_111131</name>
</gene>